<dbReference type="EMBL" id="CM009308">
    <property type="protein sequence ID" value="PNS91070.1"/>
    <property type="molecule type" value="Genomic_DNA"/>
</dbReference>
<dbReference type="PANTHER" id="PTHR46732">
    <property type="entry name" value="ATP-DEPENDENT PROTEASE LA (LON) DOMAIN PROTEIN"/>
    <property type="match status" value="1"/>
</dbReference>
<sequence length="162" mass="18323">MVIDNANEISSEVIPVKEALHSLNSLEIRLCSGWLHWKFVSRRARHLSTNIGKKASNDEFLQTCFANSLTWAEKEPSLECDQAFIPYPAERISFAAFQPFTSNNQIDLHVAVFPTGSPAQSEKLKLQQQKLRAMDHLKDTLQRLDNSLELVNENISMVAAKL</sequence>
<evidence type="ECO:0000313" key="2">
    <source>
        <dbReference type="Proteomes" id="UP000006729"/>
    </source>
</evidence>
<organism evidence="1 2">
    <name type="scientific">Populus trichocarpa</name>
    <name type="common">Western balsam poplar</name>
    <name type="synonym">Populus balsamifera subsp. trichocarpa</name>
    <dbReference type="NCBI Taxonomy" id="3694"/>
    <lineage>
        <taxon>Eukaryota</taxon>
        <taxon>Viridiplantae</taxon>
        <taxon>Streptophyta</taxon>
        <taxon>Embryophyta</taxon>
        <taxon>Tracheophyta</taxon>
        <taxon>Spermatophyta</taxon>
        <taxon>Magnoliopsida</taxon>
        <taxon>eudicotyledons</taxon>
        <taxon>Gunneridae</taxon>
        <taxon>Pentapetalae</taxon>
        <taxon>rosids</taxon>
        <taxon>fabids</taxon>
        <taxon>Malpighiales</taxon>
        <taxon>Salicaceae</taxon>
        <taxon>Saliceae</taxon>
        <taxon>Populus</taxon>
    </lineage>
</organism>
<keyword evidence="2" id="KW-1185">Reference proteome</keyword>
<protein>
    <submittedName>
        <fullName evidence="1">Uncharacterized protein</fullName>
    </submittedName>
</protein>
<dbReference type="AlphaFoldDB" id="B9IQE6"/>
<dbReference type="STRING" id="3694.B9IQE6"/>
<name>B9IQE6_POPTR</name>
<reference evidence="1 2" key="1">
    <citation type="journal article" date="2006" name="Science">
        <title>The genome of black cottonwood, Populus trichocarpa (Torr. &amp; Gray).</title>
        <authorList>
            <person name="Tuskan G.A."/>
            <person name="Difazio S."/>
            <person name="Jansson S."/>
            <person name="Bohlmann J."/>
            <person name="Grigoriev I."/>
            <person name="Hellsten U."/>
            <person name="Putnam N."/>
            <person name="Ralph S."/>
            <person name="Rombauts S."/>
            <person name="Salamov A."/>
            <person name="Schein J."/>
            <person name="Sterck L."/>
            <person name="Aerts A."/>
            <person name="Bhalerao R.R."/>
            <person name="Bhalerao R.P."/>
            <person name="Blaudez D."/>
            <person name="Boerjan W."/>
            <person name="Brun A."/>
            <person name="Brunner A."/>
            <person name="Busov V."/>
            <person name="Campbell M."/>
            <person name="Carlson J."/>
            <person name="Chalot M."/>
            <person name="Chapman J."/>
            <person name="Chen G.L."/>
            <person name="Cooper D."/>
            <person name="Coutinho P.M."/>
            <person name="Couturier J."/>
            <person name="Covert S."/>
            <person name="Cronk Q."/>
            <person name="Cunningham R."/>
            <person name="Davis J."/>
            <person name="Degroeve S."/>
            <person name="Dejardin A."/>
            <person name="Depamphilis C."/>
            <person name="Detter J."/>
            <person name="Dirks B."/>
            <person name="Dubchak I."/>
            <person name="Duplessis S."/>
            <person name="Ehlting J."/>
            <person name="Ellis B."/>
            <person name="Gendler K."/>
            <person name="Goodstein D."/>
            <person name="Gribskov M."/>
            <person name="Grimwood J."/>
            <person name="Groover A."/>
            <person name="Gunter L."/>
            <person name="Hamberger B."/>
            <person name="Heinze B."/>
            <person name="Helariutta Y."/>
            <person name="Henrissat B."/>
            <person name="Holligan D."/>
            <person name="Holt R."/>
            <person name="Huang W."/>
            <person name="Islam-Faridi N."/>
            <person name="Jones S."/>
            <person name="Jones-Rhoades M."/>
            <person name="Jorgensen R."/>
            <person name="Joshi C."/>
            <person name="Kangasjarvi J."/>
            <person name="Karlsson J."/>
            <person name="Kelleher C."/>
            <person name="Kirkpatrick R."/>
            <person name="Kirst M."/>
            <person name="Kohler A."/>
            <person name="Kalluri U."/>
            <person name="Larimer F."/>
            <person name="Leebens-Mack J."/>
            <person name="Leple J.C."/>
            <person name="Locascio P."/>
            <person name="Lou Y."/>
            <person name="Lucas S."/>
            <person name="Martin F."/>
            <person name="Montanini B."/>
            <person name="Napoli C."/>
            <person name="Nelson D.R."/>
            <person name="Nelson C."/>
            <person name="Nieminen K."/>
            <person name="Nilsson O."/>
            <person name="Pereda V."/>
            <person name="Peter G."/>
            <person name="Philippe R."/>
            <person name="Pilate G."/>
            <person name="Poliakov A."/>
            <person name="Razumovskaya J."/>
            <person name="Richardson P."/>
            <person name="Rinaldi C."/>
            <person name="Ritland K."/>
            <person name="Rouze P."/>
            <person name="Ryaboy D."/>
            <person name="Schmutz J."/>
            <person name="Schrader J."/>
            <person name="Segerman B."/>
            <person name="Shin H."/>
            <person name="Siddiqui A."/>
            <person name="Sterky F."/>
            <person name="Terry A."/>
            <person name="Tsai C.J."/>
            <person name="Uberbacher E."/>
            <person name="Unneberg P."/>
            <person name="Vahala J."/>
            <person name="Wall K."/>
            <person name="Wessler S."/>
            <person name="Yang G."/>
            <person name="Yin T."/>
            <person name="Douglas C."/>
            <person name="Marra M."/>
            <person name="Sandberg G."/>
            <person name="Van de Peer Y."/>
            <person name="Rokhsar D."/>
        </authorList>
    </citation>
    <scope>NUCLEOTIDE SEQUENCE [LARGE SCALE GENOMIC DNA]</scope>
    <source>
        <strain evidence="2">cv. Nisqually</strain>
    </source>
</reference>
<accession>B9IQE6</accession>
<evidence type="ECO:0000313" key="1">
    <source>
        <dbReference type="EMBL" id="PNS91070.1"/>
    </source>
</evidence>
<dbReference type="PANTHER" id="PTHR46732:SF5">
    <property type="entry name" value="ATP-DEPENDENT PROTEASE LA (LON) DOMAIN PROTEIN"/>
    <property type="match status" value="1"/>
</dbReference>
<proteinExistence type="predicted"/>
<dbReference type="InParanoid" id="B9IQE6"/>
<dbReference type="HOGENOM" id="CLU_1638238_0_0_1"/>
<gene>
    <name evidence="1" type="ORF">POPTR_019G078900</name>
</gene>
<dbReference type="Proteomes" id="UP000006729">
    <property type="component" value="Chromosome 19"/>
</dbReference>
<dbReference type="eggNOG" id="ENOG502QQCS">
    <property type="taxonomic scope" value="Eukaryota"/>
</dbReference>